<evidence type="ECO:0000313" key="2">
    <source>
        <dbReference type="EMBL" id="CAB4547230.1"/>
    </source>
</evidence>
<name>A0A6J6C789_9ZZZZ</name>
<dbReference type="SUPFAM" id="SSF54106">
    <property type="entry name" value="LysM domain"/>
    <property type="match status" value="1"/>
</dbReference>
<evidence type="ECO:0000259" key="1">
    <source>
        <dbReference type="PROSITE" id="PS51782"/>
    </source>
</evidence>
<organism evidence="2">
    <name type="scientific">freshwater metagenome</name>
    <dbReference type="NCBI Taxonomy" id="449393"/>
    <lineage>
        <taxon>unclassified sequences</taxon>
        <taxon>metagenomes</taxon>
        <taxon>ecological metagenomes</taxon>
    </lineage>
</organism>
<dbReference type="SMART" id="SM00257">
    <property type="entry name" value="LysM"/>
    <property type="match status" value="1"/>
</dbReference>
<gene>
    <name evidence="2" type="ORF">UFOPK1433_00879</name>
    <name evidence="3" type="ORF">UFOPK1843_00337</name>
</gene>
<dbReference type="Gene3D" id="3.10.350.10">
    <property type="entry name" value="LysM domain"/>
    <property type="match status" value="1"/>
</dbReference>
<dbReference type="EMBL" id="CAEZUR010000018">
    <property type="protein sequence ID" value="CAB4603526.1"/>
    <property type="molecule type" value="Genomic_DNA"/>
</dbReference>
<feature type="domain" description="LysM" evidence="1">
    <location>
        <begin position="42"/>
        <end position="91"/>
    </location>
</feature>
<proteinExistence type="predicted"/>
<dbReference type="EMBL" id="CAEZSN010000100">
    <property type="protein sequence ID" value="CAB4547230.1"/>
    <property type="molecule type" value="Genomic_DNA"/>
</dbReference>
<protein>
    <submittedName>
        <fullName evidence="2">Unannotated protein</fullName>
    </submittedName>
</protein>
<dbReference type="PROSITE" id="PS51782">
    <property type="entry name" value="LYSM"/>
    <property type="match status" value="1"/>
</dbReference>
<dbReference type="Pfam" id="PF01476">
    <property type="entry name" value="LysM"/>
    <property type="match status" value="1"/>
</dbReference>
<sequence length="93" mass="10041">MKTQRLTVLSKAILLALAMILAVAFVSGNAAASADKADVQFTYVTITEGQTLWGLASDYSKDQSQREWIASLVELNNLTTTDLQPGQKLALPN</sequence>
<dbReference type="AlphaFoldDB" id="A0A6J6C789"/>
<dbReference type="InterPro" id="IPR018392">
    <property type="entry name" value="LysM"/>
</dbReference>
<dbReference type="InterPro" id="IPR036779">
    <property type="entry name" value="LysM_dom_sf"/>
</dbReference>
<accession>A0A6J6C789</accession>
<reference evidence="2" key="1">
    <citation type="submission" date="2020-05" db="EMBL/GenBank/DDBJ databases">
        <authorList>
            <person name="Chiriac C."/>
            <person name="Salcher M."/>
            <person name="Ghai R."/>
            <person name="Kavagutti S V."/>
        </authorList>
    </citation>
    <scope>NUCLEOTIDE SEQUENCE</scope>
</reference>
<evidence type="ECO:0000313" key="3">
    <source>
        <dbReference type="EMBL" id="CAB4603526.1"/>
    </source>
</evidence>